<organism evidence="2 3">
    <name type="scientific">Sphingorhabdus contaminans</name>
    <dbReference type="NCBI Taxonomy" id="1343899"/>
    <lineage>
        <taxon>Bacteria</taxon>
        <taxon>Pseudomonadati</taxon>
        <taxon>Pseudomonadota</taxon>
        <taxon>Alphaproteobacteria</taxon>
        <taxon>Sphingomonadales</taxon>
        <taxon>Sphingomonadaceae</taxon>
        <taxon>Sphingorhabdus</taxon>
    </lineage>
</organism>
<dbReference type="GO" id="GO:0005886">
    <property type="term" value="C:plasma membrane"/>
    <property type="evidence" value="ECO:0007669"/>
    <property type="project" value="TreeGrafter"/>
</dbReference>
<feature type="transmembrane region" description="Helical" evidence="1">
    <location>
        <begin position="134"/>
        <end position="158"/>
    </location>
</feature>
<keyword evidence="1" id="KW-1133">Transmembrane helix</keyword>
<dbReference type="PANTHER" id="PTHR42709:SF11">
    <property type="entry name" value="DEDA FAMILY PROTEIN"/>
    <property type="match status" value="1"/>
</dbReference>
<dbReference type="InterPro" id="IPR051311">
    <property type="entry name" value="DedA_domain"/>
</dbReference>
<gene>
    <name evidence="2" type="ORF">FOM92_09355</name>
</gene>
<dbReference type="EMBL" id="VKKU01000002">
    <property type="protein sequence ID" value="TSB01403.1"/>
    <property type="molecule type" value="Genomic_DNA"/>
</dbReference>
<dbReference type="OrthoDB" id="9810270at2"/>
<evidence type="ECO:0000313" key="3">
    <source>
        <dbReference type="Proteomes" id="UP000320160"/>
    </source>
</evidence>
<dbReference type="RefSeq" id="WP_143776613.1">
    <property type="nucleotide sequence ID" value="NZ_VKKU01000002.1"/>
</dbReference>
<evidence type="ECO:0000256" key="1">
    <source>
        <dbReference type="SAM" id="Phobius"/>
    </source>
</evidence>
<sequence length="216" mass="23912">MLRRLYDWMMEKAAHAHAERWLFLFSFIESSFFPIPPHPLLGLMCLARPDKALRYGMVCTLASVLGGLFGYAIGFFAYETIGVGLLKALGLWESFPAAACYLREFGAEIILIKGATPIPFKLLTLTAGFIHMDLWTFIWASVLSRAFQFMLVGALFWKFGPPIKSFIDKYLGWVTAGFLVLVVGGFIAFSMLAGGGAEKSDKCSNVAKMQQMSPPA</sequence>
<name>A0A553W9P7_9SPHN</name>
<feature type="transmembrane region" description="Helical" evidence="1">
    <location>
        <begin position="170"/>
        <end position="192"/>
    </location>
</feature>
<reference evidence="2 3" key="1">
    <citation type="submission" date="2019-07" db="EMBL/GenBank/DDBJ databases">
        <authorList>
            <person name="Park M."/>
        </authorList>
    </citation>
    <scope>NUCLEOTIDE SEQUENCE [LARGE SCALE GENOMIC DNA]</scope>
    <source>
        <strain evidence="2 3">KCTC32445</strain>
    </source>
</reference>
<evidence type="ECO:0000313" key="2">
    <source>
        <dbReference type="EMBL" id="TSB01403.1"/>
    </source>
</evidence>
<dbReference type="PANTHER" id="PTHR42709">
    <property type="entry name" value="ALKALINE PHOSPHATASE LIKE PROTEIN"/>
    <property type="match status" value="1"/>
</dbReference>
<dbReference type="Proteomes" id="UP000320160">
    <property type="component" value="Unassembled WGS sequence"/>
</dbReference>
<keyword evidence="1" id="KW-0812">Transmembrane</keyword>
<comment type="caution">
    <text evidence="2">The sequence shown here is derived from an EMBL/GenBank/DDBJ whole genome shotgun (WGS) entry which is preliminary data.</text>
</comment>
<feature type="transmembrane region" description="Helical" evidence="1">
    <location>
        <begin position="52"/>
        <end position="78"/>
    </location>
</feature>
<protein>
    <submittedName>
        <fullName evidence="2">DedA family protein</fullName>
    </submittedName>
</protein>
<proteinExistence type="predicted"/>
<dbReference type="AlphaFoldDB" id="A0A553W9P7"/>
<accession>A0A553W9P7</accession>
<keyword evidence="1" id="KW-0472">Membrane</keyword>
<keyword evidence="3" id="KW-1185">Reference proteome</keyword>